<dbReference type="EMBL" id="CP000463">
    <property type="protein sequence ID" value="ABJ07833.1"/>
    <property type="molecule type" value="Genomic_DNA"/>
</dbReference>
<dbReference type="STRING" id="316055.RPE_3907"/>
<dbReference type="InterPro" id="IPR000873">
    <property type="entry name" value="AMP-dep_synth/lig_dom"/>
</dbReference>
<dbReference type="Gene3D" id="3.40.50.12780">
    <property type="entry name" value="N-terminal domain of ligase-like"/>
    <property type="match status" value="1"/>
</dbReference>
<dbReference type="InterPro" id="IPR042099">
    <property type="entry name" value="ANL_N_sf"/>
</dbReference>
<name>Q07JQ1_RHOP5</name>
<dbReference type="SUPFAM" id="SSF56801">
    <property type="entry name" value="Acetyl-CoA synthetase-like"/>
    <property type="match status" value="1"/>
</dbReference>
<dbReference type="Gene3D" id="3.30.300.30">
    <property type="match status" value="1"/>
</dbReference>
<gene>
    <name evidence="2" type="ordered locus">RPE_3907</name>
</gene>
<dbReference type="Pfam" id="PF00501">
    <property type="entry name" value="AMP-binding"/>
    <property type="match status" value="1"/>
</dbReference>
<dbReference type="PANTHER" id="PTHR43845:SF1">
    <property type="entry name" value="BLR5969 PROTEIN"/>
    <property type="match status" value="1"/>
</dbReference>
<dbReference type="InterPro" id="IPR045851">
    <property type="entry name" value="AMP-bd_C_sf"/>
</dbReference>
<proteinExistence type="predicted"/>
<protein>
    <submittedName>
        <fullName evidence="2">Coenzyme F390 synthetase-like protein</fullName>
    </submittedName>
</protein>
<dbReference type="OrthoDB" id="580775at2"/>
<organism evidence="2">
    <name type="scientific">Rhodopseudomonas palustris (strain BisA53)</name>
    <dbReference type="NCBI Taxonomy" id="316055"/>
    <lineage>
        <taxon>Bacteria</taxon>
        <taxon>Pseudomonadati</taxon>
        <taxon>Pseudomonadota</taxon>
        <taxon>Alphaproteobacteria</taxon>
        <taxon>Hyphomicrobiales</taxon>
        <taxon>Nitrobacteraceae</taxon>
        <taxon>Rhodopseudomonas</taxon>
    </lineage>
</organism>
<dbReference type="eggNOG" id="COG1541">
    <property type="taxonomic scope" value="Bacteria"/>
</dbReference>
<dbReference type="HOGENOM" id="CLU_631461_0_0_5"/>
<feature type="domain" description="AMP-dependent synthetase/ligase" evidence="1">
    <location>
        <begin position="156"/>
        <end position="275"/>
    </location>
</feature>
<accession>Q07JQ1</accession>
<evidence type="ECO:0000313" key="2">
    <source>
        <dbReference type="EMBL" id="ABJ07833.1"/>
    </source>
</evidence>
<dbReference type="KEGG" id="rpe:RPE_3907"/>
<sequence length="434" mass="46755">MIDHLFPDAALAAAVAVERVARNTPFYAARLNGHAAPTDAASWRALPLLTRQDLFDNTYPRSTAMLSRAVEGMMVISTGGSSGVARYTVMTYEEWDRFCDVQGAALKLLGVGPKDRVANLFIAGSLWPSFIGVHEAIRRVGAVHLPISGNIPVESILRFCREFDPTVMLSLPTAFVFLADHALKDGLTFPSLRLVGYGGEQMSAAAEAHVRRGMGPRDVVALGYSSGDAGLMGYQCPHCAPGVYHLPTAFQYLEIVDPLTGEACPPGQAGEIIVTNLARLSMPILRYRIGDVGAFLDGSCACGDPNPRFRLDGRAGEDFKIGGAFISMKVIDDCVARFNERISLNAMVELEDVGGQMVFRLHVEAADLDQASACAPALREALCEAIPELAAGQKLGFITAIDIVPVPLGHLPRNPITGKAKRLNDLRIRQEEPK</sequence>
<dbReference type="AlphaFoldDB" id="Q07JQ1"/>
<evidence type="ECO:0000259" key="1">
    <source>
        <dbReference type="Pfam" id="PF00501"/>
    </source>
</evidence>
<dbReference type="PANTHER" id="PTHR43845">
    <property type="entry name" value="BLR5969 PROTEIN"/>
    <property type="match status" value="1"/>
</dbReference>
<reference evidence="2" key="1">
    <citation type="submission" date="2006-09" db="EMBL/GenBank/DDBJ databases">
        <title>Complete sequence of Rhodopseudomonas palustris BisA53.</title>
        <authorList>
            <consortium name="US DOE Joint Genome Institute"/>
            <person name="Copeland A."/>
            <person name="Lucas S."/>
            <person name="Lapidus A."/>
            <person name="Barry K."/>
            <person name="Detter J.C."/>
            <person name="Glavina del Rio T."/>
            <person name="Hammon N."/>
            <person name="Israni S."/>
            <person name="Dalin E."/>
            <person name="Tice H."/>
            <person name="Pitluck S."/>
            <person name="Chain P."/>
            <person name="Malfatti S."/>
            <person name="Shin M."/>
            <person name="Vergez L."/>
            <person name="Schmutz J."/>
            <person name="Larimer F."/>
            <person name="Land M."/>
            <person name="Hauser L."/>
            <person name="Pelletier D.A."/>
            <person name="Kyrpides N."/>
            <person name="Kim E."/>
            <person name="Harwood C.S."/>
            <person name="Oda Y."/>
            <person name="Richardson P."/>
        </authorList>
    </citation>
    <scope>NUCLEOTIDE SEQUENCE [LARGE SCALE GENOMIC DNA]</scope>
    <source>
        <strain evidence="2">BisA53</strain>
    </source>
</reference>